<dbReference type="PANTHER" id="PTHR11895">
    <property type="entry name" value="TRANSAMIDASE"/>
    <property type="match status" value="1"/>
</dbReference>
<dbReference type="GO" id="GO:0006412">
    <property type="term" value="P:translation"/>
    <property type="evidence" value="ECO:0007669"/>
    <property type="project" value="UniProtKB-UniRule"/>
</dbReference>
<feature type="active site" description="Acyl-ester intermediate" evidence="7">
    <location>
        <position position="178"/>
    </location>
</feature>
<keyword evidence="9" id="KW-0808">Transferase</keyword>
<accession>A0A1G2FC17</accession>
<dbReference type="EMBL" id="MHMY01000009">
    <property type="protein sequence ID" value="OGZ35609.1"/>
    <property type="molecule type" value="Genomic_DNA"/>
</dbReference>
<organism evidence="9 10">
    <name type="scientific">Candidatus Portnoybacteria bacterium RIFCSPHIGHO2_01_FULL_40_12b</name>
    <dbReference type="NCBI Taxonomy" id="1801994"/>
    <lineage>
        <taxon>Bacteria</taxon>
        <taxon>Candidatus Portnoyibacteriota</taxon>
    </lineage>
</organism>
<evidence type="ECO:0000313" key="9">
    <source>
        <dbReference type="EMBL" id="OGZ35609.1"/>
    </source>
</evidence>
<protein>
    <recommendedName>
        <fullName evidence="7">Glutamyl-tRNA(Gln) amidotransferase subunit A</fullName>
        <shortName evidence="7">Glu-ADT subunit A</shortName>
        <ecNumber evidence="7">6.3.5.7</ecNumber>
    </recommendedName>
</protein>
<dbReference type="PANTHER" id="PTHR11895:SF151">
    <property type="entry name" value="GLUTAMYL-TRNA(GLN) AMIDOTRANSFERASE SUBUNIT A"/>
    <property type="match status" value="1"/>
</dbReference>
<keyword evidence="2 7" id="KW-0436">Ligase</keyword>
<dbReference type="Gene3D" id="3.90.1300.10">
    <property type="entry name" value="Amidase signature (AS) domain"/>
    <property type="match status" value="1"/>
</dbReference>
<dbReference type="Proteomes" id="UP000176974">
    <property type="component" value="Unassembled WGS sequence"/>
</dbReference>
<dbReference type="NCBIfam" id="TIGR00132">
    <property type="entry name" value="gatA"/>
    <property type="match status" value="1"/>
</dbReference>
<comment type="caution">
    <text evidence="9">The sequence shown here is derived from an EMBL/GenBank/DDBJ whole genome shotgun (WGS) entry which is preliminary data.</text>
</comment>
<dbReference type="AlphaFoldDB" id="A0A1G2FC17"/>
<keyword evidence="4 7" id="KW-0067">ATP-binding</keyword>
<comment type="similarity">
    <text evidence="1 7">Belongs to the amidase family. GatA subfamily.</text>
</comment>
<sequence length="474" mass="51611">MSLNQLTIQQAHKGLKNKDFSAGELTEAVLEQIKKRDKDIGAYLTVTEDLALEQAKKVDEKIKKREEIGVLEGIPVAVKDVILVEDVKCTAASKILENHIAPYDATVIKKFKKAGAVIVGKTNLDEFAMGSSTENSAFGITRNPHDLERVPGGSSGGSAAAVAANECIYALGSDTGGSIRQPASFCGVVGLKPTYGRVSRYGLMAMASSLDQIGPITKTAKDAKIVLEAISGKDGLDSTSVEFKNKFQVSSFKLQDLKIGLPKEYFIKGLDPEVEEVIKKAISKFEKMGAEIIEVSLPHTEYALAAYYIIMPAEVSANLARYDGIKYGLSEKGDNLLEVYLKTRQHGFGSEPQRRIMLGAYALSAGYYEAYYLKAQKMRTLIKKDFDEAFKKVDVIMTPVSPTPAFKIGEKIDDPLQMYLSDIFTVPINLAGAPAVSIPCGKVGQLPIGLQIIGKHFDEEKILDIAQAYEDFTS</sequence>
<dbReference type="InterPro" id="IPR020556">
    <property type="entry name" value="Amidase_CS"/>
</dbReference>
<evidence type="ECO:0000256" key="2">
    <source>
        <dbReference type="ARBA" id="ARBA00022598"/>
    </source>
</evidence>
<evidence type="ECO:0000256" key="7">
    <source>
        <dbReference type="HAMAP-Rule" id="MF_00120"/>
    </source>
</evidence>
<evidence type="ECO:0000259" key="8">
    <source>
        <dbReference type="Pfam" id="PF01425"/>
    </source>
</evidence>
<comment type="catalytic activity">
    <reaction evidence="6 7">
        <text>L-glutamyl-tRNA(Gln) + L-glutamine + ATP + H2O = L-glutaminyl-tRNA(Gln) + L-glutamate + ADP + phosphate + H(+)</text>
        <dbReference type="Rhea" id="RHEA:17521"/>
        <dbReference type="Rhea" id="RHEA-COMP:9681"/>
        <dbReference type="Rhea" id="RHEA-COMP:9684"/>
        <dbReference type="ChEBI" id="CHEBI:15377"/>
        <dbReference type="ChEBI" id="CHEBI:15378"/>
        <dbReference type="ChEBI" id="CHEBI:29985"/>
        <dbReference type="ChEBI" id="CHEBI:30616"/>
        <dbReference type="ChEBI" id="CHEBI:43474"/>
        <dbReference type="ChEBI" id="CHEBI:58359"/>
        <dbReference type="ChEBI" id="CHEBI:78520"/>
        <dbReference type="ChEBI" id="CHEBI:78521"/>
        <dbReference type="ChEBI" id="CHEBI:456216"/>
        <dbReference type="EC" id="6.3.5.7"/>
    </reaction>
</comment>
<reference evidence="9 10" key="1">
    <citation type="journal article" date="2016" name="Nat. Commun.">
        <title>Thousands of microbial genomes shed light on interconnected biogeochemical processes in an aquifer system.</title>
        <authorList>
            <person name="Anantharaman K."/>
            <person name="Brown C.T."/>
            <person name="Hug L.A."/>
            <person name="Sharon I."/>
            <person name="Castelle C.J."/>
            <person name="Probst A.J."/>
            <person name="Thomas B.C."/>
            <person name="Singh A."/>
            <person name="Wilkins M.J."/>
            <person name="Karaoz U."/>
            <person name="Brodie E.L."/>
            <person name="Williams K.H."/>
            <person name="Hubbard S.S."/>
            <person name="Banfield J.F."/>
        </authorList>
    </citation>
    <scope>NUCLEOTIDE SEQUENCE [LARGE SCALE GENOMIC DNA]</scope>
</reference>
<keyword evidence="5 7" id="KW-0648">Protein biosynthesis</keyword>
<proteinExistence type="inferred from homology"/>
<evidence type="ECO:0000256" key="5">
    <source>
        <dbReference type="ARBA" id="ARBA00022917"/>
    </source>
</evidence>
<evidence type="ECO:0000256" key="6">
    <source>
        <dbReference type="ARBA" id="ARBA00047407"/>
    </source>
</evidence>
<dbReference type="GO" id="GO:0016740">
    <property type="term" value="F:transferase activity"/>
    <property type="evidence" value="ECO:0007669"/>
    <property type="project" value="UniProtKB-KW"/>
</dbReference>
<dbReference type="InterPro" id="IPR004412">
    <property type="entry name" value="GatA"/>
</dbReference>
<dbReference type="PROSITE" id="PS00571">
    <property type="entry name" value="AMIDASES"/>
    <property type="match status" value="1"/>
</dbReference>
<dbReference type="SUPFAM" id="SSF75304">
    <property type="entry name" value="Amidase signature (AS) enzymes"/>
    <property type="match status" value="1"/>
</dbReference>
<evidence type="ECO:0000313" key="10">
    <source>
        <dbReference type="Proteomes" id="UP000176974"/>
    </source>
</evidence>
<dbReference type="InterPro" id="IPR000120">
    <property type="entry name" value="Amidase"/>
</dbReference>
<name>A0A1G2FC17_9BACT</name>
<dbReference type="InterPro" id="IPR036928">
    <property type="entry name" value="AS_sf"/>
</dbReference>
<evidence type="ECO:0000256" key="4">
    <source>
        <dbReference type="ARBA" id="ARBA00022840"/>
    </source>
</evidence>
<feature type="domain" description="Amidase" evidence="8">
    <location>
        <begin position="24"/>
        <end position="463"/>
    </location>
</feature>
<feature type="active site" description="Charge relay system" evidence="7">
    <location>
        <position position="154"/>
    </location>
</feature>
<dbReference type="InterPro" id="IPR023631">
    <property type="entry name" value="Amidase_dom"/>
</dbReference>
<dbReference type="GO" id="GO:0030956">
    <property type="term" value="C:glutamyl-tRNA(Gln) amidotransferase complex"/>
    <property type="evidence" value="ECO:0007669"/>
    <property type="project" value="InterPro"/>
</dbReference>
<comment type="function">
    <text evidence="7">Allows the formation of correctly charged Gln-tRNA(Gln) through the transamidation of misacylated Glu-tRNA(Gln) in organisms which lack glutaminyl-tRNA synthetase. The reaction takes place in the presence of glutamine and ATP through an activated gamma-phospho-Glu-tRNA(Gln).</text>
</comment>
<gene>
    <name evidence="7 9" type="primary">gatA</name>
    <name evidence="9" type="ORF">A2815_02010</name>
</gene>
<dbReference type="EC" id="6.3.5.7" evidence="7"/>
<evidence type="ECO:0000256" key="3">
    <source>
        <dbReference type="ARBA" id="ARBA00022741"/>
    </source>
</evidence>
<dbReference type="Pfam" id="PF01425">
    <property type="entry name" value="Amidase"/>
    <property type="match status" value="1"/>
</dbReference>
<comment type="subunit">
    <text evidence="7">Heterotrimer of A, B and C subunits.</text>
</comment>
<feature type="active site" description="Charge relay system" evidence="7">
    <location>
        <position position="79"/>
    </location>
</feature>
<dbReference type="GO" id="GO:0050567">
    <property type="term" value="F:glutaminyl-tRNA synthase (glutamine-hydrolyzing) activity"/>
    <property type="evidence" value="ECO:0007669"/>
    <property type="project" value="UniProtKB-UniRule"/>
</dbReference>
<keyword evidence="3 7" id="KW-0547">Nucleotide-binding</keyword>
<evidence type="ECO:0000256" key="1">
    <source>
        <dbReference type="ARBA" id="ARBA00008069"/>
    </source>
</evidence>
<dbReference type="GO" id="GO:0005524">
    <property type="term" value="F:ATP binding"/>
    <property type="evidence" value="ECO:0007669"/>
    <property type="project" value="UniProtKB-KW"/>
</dbReference>
<dbReference type="HAMAP" id="MF_00120">
    <property type="entry name" value="GatA"/>
    <property type="match status" value="1"/>
</dbReference>